<dbReference type="InterPro" id="IPR050173">
    <property type="entry name" value="ABC_transporter_C-like"/>
</dbReference>
<feature type="domain" description="ABC transporter" evidence="10">
    <location>
        <begin position="188"/>
        <end position="418"/>
    </location>
</feature>
<accession>A0A0C3CBG1</accession>
<evidence type="ECO:0000256" key="5">
    <source>
        <dbReference type="ARBA" id="ARBA00022741"/>
    </source>
</evidence>
<dbReference type="Pfam" id="PF00664">
    <property type="entry name" value="ABC_membrane"/>
    <property type="match status" value="2"/>
</dbReference>
<feature type="transmembrane region" description="Helical" evidence="9">
    <location>
        <begin position="76"/>
        <end position="99"/>
    </location>
</feature>
<evidence type="ECO:0000259" key="11">
    <source>
        <dbReference type="PROSITE" id="PS50929"/>
    </source>
</evidence>
<dbReference type="OrthoDB" id="6500128at2759"/>
<evidence type="ECO:0000259" key="10">
    <source>
        <dbReference type="PROSITE" id="PS50893"/>
    </source>
</evidence>
<dbReference type="Gene3D" id="3.40.50.300">
    <property type="entry name" value="P-loop containing nucleotide triphosphate hydrolases"/>
    <property type="match status" value="2"/>
</dbReference>
<feature type="transmembrane region" description="Helical" evidence="9">
    <location>
        <begin position="617"/>
        <end position="636"/>
    </location>
</feature>
<feature type="domain" description="ABC transmembrane type-1" evidence="11">
    <location>
        <begin position="1"/>
        <end position="135"/>
    </location>
</feature>
<keyword evidence="5" id="KW-0547">Nucleotide-binding</keyword>
<evidence type="ECO:0000256" key="7">
    <source>
        <dbReference type="ARBA" id="ARBA00022989"/>
    </source>
</evidence>
<dbReference type="InterPro" id="IPR036640">
    <property type="entry name" value="ABC1_TM_sf"/>
</dbReference>
<reference evidence="13" key="2">
    <citation type="submission" date="2015-01" db="EMBL/GenBank/DDBJ databases">
        <title>Evolutionary Origins and Diversification of the Mycorrhizal Mutualists.</title>
        <authorList>
            <consortium name="DOE Joint Genome Institute"/>
            <consortium name="Mycorrhizal Genomics Consortium"/>
            <person name="Kohler A."/>
            <person name="Kuo A."/>
            <person name="Nagy L.G."/>
            <person name="Floudas D."/>
            <person name="Copeland A."/>
            <person name="Barry K.W."/>
            <person name="Cichocki N."/>
            <person name="Veneault-Fourrey C."/>
            <person name="LaButti K."/>
            <person name="Lindquist E.A."/>
            <person name="Lipzen A."/>
            <person name="Lundell T."/>
            <person name="Morin E."/>
            <person name="Murat C."/>
            <person name="Riley R."/>
            <person name="Ohm R."/>
            <person name="Sun H."/>
            <person name="Tunlid A."/>
            <person name="Henrissat B."/>
            <person name="Grigoriev I.V."/>
            <person name="Hibbett D.S."/>
            <person name="Martin F."/>
        </authorList>
    </citation>
    <scope>NUCLEOTIDE SEQUENCE [LARGE SCALE GENOMIC DNA]</scope>
    <source>
        <strain evidence="13">h7</strain>
    </source>
</reference>
<evidence type="ECO:0000313" key="12">
    <source>
        <dbReference type="EMBL" id="KIM40961.1"/>
    </source>
</evidence>
<evidence type="ECO:0000256" key="4">
    <source>
        <dbReference type="ARBA" id="ARBA00022737"/>
    </source>
</evidence>
<feature type="transmembrane region" description="Helical" evidence="9">
    <location>
        <begin position="733"/>
        <end position="752"/>
    </location>
</feature>
<keyword evidence="13" id="KW-1185">Reference proteome</keyword>
<dbReference type="PANTHER" id="PTHR24223:SF356">
    <property type="entry name" value="ATP-BINDING CASSETTE TRANSPORTER ABC4"/>
    <property type="match status" value="1"/>
</dbReference>
<dbReference type="InterPro" id="IPR017871">
    <property type="entry name" value="ABC_transporter-like_CS"/>
</dbReference>
<keyword evidence="3 9" id="KW-0812">Transmembrane</keyword>
<reference evidence="12 13" key="1">
    <citation type="submission" date="2014-04" db="EMBL/GenBank/DDBJ databases">
        <authorList>
            <consortium name="DOE Joint Genome Institute"/>
            <person name="Kuo A."/>
            <person name="Gay G."/>
            <person name="Dore J."/>
            <person name="Kohler A."/>
            <person name="Nagy L.G."/>
            <person name="Floudas D."/>
            <person name="Copeland A."/>
            <person name="Barry K.W."/>
            <person name="Cichocki N."/>
            <person name="Veneault-Fourrey C."/>
            <person name="LaButti K."/>
            <person name="Lindquist E.A."/>
            <person name="Lipzen A."/>
            <person name="Lundell T."/>
            <person name="Morin E."/>
            <person name="Murat C."/>
            <person name="Sun H."/>
            <person name="Tunlid A."/>
            <person name="Henrissat B."/>
            <person name="Grigoriev I.V."/>
            <person name="Hibbett D.S."/>
            <person name="Martin F."/>
            <person name="Nordberg H.P."/>
            <person name="Cantor M.N."/>
            <person name="Hua S.X."/>
        </authorList>
    </citation>
    <scope>NUCLEOTIDE SEQUENCE [LARGE SCALE GENOMIC DNA]</scope>
    <source>
        <strain evidence="13">h7</strain>
    </source>
</reference>
<dbReference type="PROSITE" id="PS00211">
    <property type="entry name" value="ABC_TRANSPORTER_1"/>
    <property type="match status" value="1"/>
</dbReference>
<dbReference type="GO" id="GO:0016020">
    <property type="term" value="C:membrane"/>
    <property type="evidence" value="ECO:0007669"/>
    <property type="project" value="UniProtKB-SubCell"/>
</dbReference>
<dbReference type="EMBL" id="KN831781">
    <property type="protein sequence ID" value="KIM40961.1"/>
    <property type="molecule type" value="Genomic_DNA"/>
</dbReference>
<dbReference type="InterPro" id="IPR003439">
    <property type="entry name" value="ABC_transporter-like_ATP-bd"/>
</dbReference>
<feature type="domain" description="ABC transmembrane type-1" evidence="11">
    <location>
        <begin position="477"/>
        <end position="756"/>
    </location>
</feature>
<dbReference type="STRING" id="686832.A0A0C3CBG1"/>
<dbReference type="PANTHER" id="PTHR24223">
    <property type="entry name" value="ATP-BINDING CASSETTE SUB-FAMILY C"/>
    <property type="match status" value="1"/>
</dbReference>
<dbReference type="GO" id="GO:0140359">
    <property type="term" value="F:ABC-type transporter activity"/>
    <property type="evidence" value="ECO:0007669"/>
    <property type="project" value="InterPro"/>
</dbReference>
<feature type="transmembrane region" description="Helical" evidence="9">
    <location>
        <begin position="473"/>
        <end position="496"/>
    </location>
</feature>
<proteinExistence type="predicted"/>
<feature type="domain" description="ABC transporter" evidence="10">
    <location>
        <begin position="793"/>
        <end position="1030"/>
    </location>
</feature>
<dbReference type="HOGENOM" id="CLU_000604_27_9_1"/>
<sequence length="1046" mass="115475">MLVLLPIPGYVAAKLRQAQKEKMKKTDARVQSVTEAVNVVRMVKLFGWERKMTGSLREKREDELKLLWKAKLLENAAGFVGYLFPTITMMATYSFYTVVMKEELTASKIFSSMAVFASLREQLQRLLWQTGIVIQAKVSLDRVDEFLHKTELLDAFMDTQATPSELFIPALGSRSEIGFKNATFSWSLEDEDGTTTPSSRMFKLRIDEELLFKRNCVNLIVGPTGSGKTSMLMALLGEMHFIPTNPDSWFNLPREGGVAYAAQESWVQNETIRNNILFGSAYDEERYQKVIKQCALQRDLELFEAGDSTEVGERGLTLSGGQKARITLARAIYSPAEIILLDDVLAALDVHTSAWIVENCLQGDLVSGRTIILVTHNVALASPIADFIVSIGSNGRVRTRGKELSAVIARDSALAAEVKHDEEAREIEQEAIPVEPKKPSEGKLIVAEEIVEGHITWSSFKLLLGSLGGTHPILFFVICVLALLMNEWSITFQTWFLGYWGSQYETQPASEVNLSYYLTLYTTLCLASFCMYAAAYLFYLYGTMRASRIINNKLMDSVFGSTLRWLDETPTGRIITRCTQDIRAIDGPVPQMFLWLLDLACGMLTKLGAIVLFTPIFLVPGVGIAIFGFYLGNMYLKAQLSVKRETSNARSPMLAHFSAAIHGIVSIRAYGAQNAFKDESLRRIDLYTRVARMSYNLNRWIGVRIDALGATFTAALAAYLIYGPTAGAGNTGFSLNMAVEFGLYILYLVRIFNDFEVQANSLERIQGYLDIEHELKPTEAGKPPAAWPTTGRLHVENLSARYSATGPKVLHNISFQIDSGQRIGVVGRTGSGKSSLTLALLRCILTEGTVYFDGIPTNTINLDALRSSITIIPQTPELLSGSLRQNLDPFDQYDDPTLNDALRAAGLFSLQEDAGEANLALDSKIAGGGGNLSVGQRQIIALARAMVRGSKLLILDEATSAIDYKTDAIIQSTLRSQLGDDVTVITVAHRLQTIMDADKIMVLDNGRIAEFDSPKNLLKNEQGMLRALVDGSGDRETLYGLAGSKS</sequence>
<keyword evidence="4" id="KW-0677">Repeat</keyword>
<dbReference type="GO" id="GO:0005524">
    <property type="term" value="F:ATP binding"/>
    <property type="evidence" value="ECO:0007669"/>
    <property type="project" value="UniProtKB-KW"/>
</dbReference>
<dbReference type="Gene3D" id="1.20.1560.10">
    <property type="entry name" value="ABC transporter type 1, transmembrane domain"/>
    <property type="match status" value="2"/>
</dbReference>
<feature type="transmembrane region" description="Helical" evidence="9">
    <location>
        <begin position="516"/>
        <end position="541"/>
    </location>
</feature>
<dbReference type="CDD" id="cd18604">
    <property type="entry name" value="ABC_6TM_VMR1_D2_like"/>
    <property type="match status" value="1"/>
</dbReference>
<dbReference type="Pfam" id="PF00005">
    <property type="entry name" value="ABC_tran"/>
    <property type="match status" value="2"/>
</dbReference>
<evidence type="ECO:0000256" key="6">
    <source>
        <dbReference type="ARBA" id="ARBA00022840"/>
    </source>
</evidence>
<gene>
    <name evidence="12" type="ORF">M413DRAFT_28067</name>
</gene>
<dbReference type="InterPro" id="IPR027417">
    <property type="entry name" value="P-loop_NTPase"/>
</dbReference>
<dbReference type="Proteomes" id="UP000053424">
    <property type="component" value="Unassembled WGS sequence"/>
</dbReference>
<dbReference type="GO" id="GO:0016887">
    <property type="term" value="F:ATP hydrolysis activity"/>
    <property type="evidence" value="ECO:0007669"/>
    <property type="project" value="InterPro"/>
</dbReference>
<name>A0A0C3CBG1_HEBCY</name>
<keyword evidence="7 9" id="KW-1133">Transmembrane helix</keyword>
<evidence type="ECO:0000256" key="3">
    <source>
        <dbReference type="ARBA" id="ARBA00022692"/>
    </source>
</evidence>
<dbReference type="SMART" id="SM00382">
    <property type="entry name" value="AAA"/>
    <property type="match status" value="2"/>
</dbReference>
<organism evidence="12 13">
    <name type="scientific">Hebeloma cylindrosporum</name>
    <dbReference type="NCBI Taxonomy" id="76867"/>
    <lineage>
        <taxon>Eukaryota</taxon>
        <taxon>Fungi</taxon>
        <taxon>Dikarya</taxon>
        <taxon>Basidiomycota</taxon>
        <taxon>Agaricomycotina</taxon>
        <taxon>Agaricomycetes</taxon>
        <taxon>Agaricomycetidae</taxon>
        <taxon>Agaricales</taxon>
        <taxon>Agaricineae</taxon>
        <taxon>Hymenogastraceae</taxon>
        <taxon>Hebeloma</taxon>
    </lineage>
</organism>
<dbReference type="InterPro" id="IPR011527">
    <property type="entry name" value="ABC1_TM_dom"/>
</dbReference>
<dbReference type="SUPFAM" id="SSF90123">
    <property type="entry name" value="ABC transporter transmembrane region"/>
    <property type="match status" value="2"/>
</dbReference>
<protein>
    <recommendedName>
        <fullName evidence="14">P-loop containing nucleoside triphosphate hydrolase protein</fullName>
    </recommendedName>
</protein>
<evidence type="ECO:0000256" key="2">
    <source>
        <dbReference type="ARBA" id="ARBA00022448"/>
    </source>
</evidence>
<dbReference type="FunFam" id="3.40.50.300:FF:000838">
    <property type="entry name" value="ABC multidrug transporter (Eurofung)"/>
    <property type="match status" value="1"/>
</dbReference>
<dbReference type="FunFam" id="1.20.1560.10:FF:000013">
    <property type="entry name" value="ABC transporter C family member 2"/>
    <property type="match status" value="1"/>
</dbReference>
<evidence type="ECO:0008006" key="14">
    <source>
        <dbReference type="Google" id="ProtNLM"/>
    </source>
</evidence>
<evidence type="ECO:0000256" key="1">
    <source>
        <dbReference type="ARBA" id="ARBA00004141"/>
    </source>
</evidence>
<dbReference type="PROSITE" id="PS50929">
    <property type="entry name" value="ABC_TM1F"/>
    <property type="match status" value="2"/>
</dbReference>
<keyword evidence="2" id="KW-0813">Transport</keyword>
<keyword evidence="8 9" id="KW-0472">Membrane</keyword>
<dbReference type="AlphaFoldDB" id="A0A0C3CBG1"/>
<feature type="transmembrane region" description="Helical" evidence="9">
    <location>
        <begin position="701"/>
        <end position="721"/>
    </location>
</feature>
<dbReference type="CDD" id="cd03250">
    <property type="entry name" value="ABCC_MRP_domain1"/>
    <property type="match status" value="1"/>
</dbReference>
<dbReference type="SUPFAM" id="SSF52540">
    <property type="entry name" value="P-loop containing nucleoside triphosphate hydrolases"/>
    <property type="match status" value="2"/>
</dbReference>
<dbReference type="CDD" id="cd03244">
    <property type="entry name" value="ABCC_MRP_domain2"/>
    <property type="match status" value="1"/>
</dbReference>
<evidence type="ECO:0000256" key="8">
    <source>
        <dbReference type="ARBA" id="ARBA00023136"/>
    </source>
</evidence>
<keyword evidence="6" id="KW-0067">ATP-binding</keyword>
<comment type="subcellular location">
    <subcellularLocation>
        <location evidence="1">Membrane</location>
        <topology evidence="1">Multi-pass membrane protein</topology>
    </subcellularLocation>
</comment>
<evidence type="ECO:0000256" key="9">
    <source>
        <dbReference type="SAM" id="Phobius"/>
    </source>
</evidence>
<dbReference type="InterPro" id="IPR003593">
    <property type="entry name" value="AAA+_ATPase"/>
</dbReference>
<dbReference type="PROSITE" id="PS50893">
    <property type="entry name" value="ABC_TRANSPORTER_2"/>
    <property type="match status" value="2"/>
</dbReference>
<evidence type="ECO:0000313" key="13">
    <source>
        <dbReference type="Proteomes" id="UP000053424"/>
    </source>
</evidence>